<proteinExistence type="predicted"/>
<accession>A0ABY8PMD0</accession>
<evidence type="ECO:0000259" key="2">
    <source>
        <dbReference type="Pfam" id="PF01464"/>
    </source>
</evidence>
<organism evidence="3 4">
    <name type="scientific">Pseudomonas viciae</name>
    <dbReference type="NCBI Taxonomy" id="2505979"/>
    <lineage>
        <taxon>Bacteria</taxon>
        <taxon>Pseudomonadati</taxon>
        <taxon>Pseudomonadota</taxon>
        <taxon>Gammaproteobacteria</taxon>
        <taxon>Pseudomonadales</taxon>
        <taxon>Pseudomonadaceae</taxon>
        <taxon>Pseudomonas</taxon>
    </lineage>
</organism>
<evidence type="ECO:0000313" key="3">
    <source>
        <dbReference type="EMBL" id="WGO96396.1"/>
    </source>
</evidence>
<reference evidence="3 4" key="1">
    <citation type="journal article" date="2012" name="Appl. Soil Ecol.">
        <title>Isolation and characterization of new plant growth-promoting bacterial endophytes.</title>
        <authorList>
            <person name="Rashid S."/>
            <person name="Charles T.C."/>
            <person name="Glick B.R."/>
        </authorList>
    </citation>
    <scope>NUCLEOTIDE SEQUENCE [LARGE SCALE GENOMIC DNA]</scope>
    <source>
        <strain evidence="3 4">YsS1</strain>
        <plasmid evidence="3 4">unnamed</plasmid>
    </source>
</reference>
<feature type="compositionally biased region" description="Basic and acidic residues" evidence="1">
    <location>
        <begin position="236"/>
        <end position="248"/>
    </location>
</feature>
<keyword evidence="3" id="KW-0614">Plasmid</keyword>
<dbReference type="Pfam" id="PF01464">
    <property type="entry name" value="SLT"/>
    <property type="match status" value="1"/>
</dbReference>
<geneLocation type="plasmid" evidence="3 4">
    <name>unnamed</name>
</geneLocation>
<feature type="compositionally biased region" description="Low complexity" evidence="1">
    <location>
        <begin position="254"/>
        <end position="267"/>
    </location>
</feature>
<protein>
    <submittedName>
        <fullName evidence="3">Transglycosylase SLT domain-containing protein</fullName>
    </submittedName>
</protein>
<dbReference type="SUPFAM" id="SSF53955">
    <property type="entry name" value="Lysozyme-like"/>
    <property type="match status" value="1"/>
</dbReference>
<feature type="domain" description="Transglycosylase SLT" evidence="2">
    <location>
        <begin position="9"/>
        <end position="162"/>
    </location>
</feature>
<dbReference type="InterPro" id="IPR008258">
    <property type="entry name" value="Transglycosylase_SLT_dom_1"/>
</dbReference>
<gene>
    <name evidence="3" type="ORF">QCD61_28275</name>
</gene>
<dbReference type="Proteomes" id="UP001227386">
    <property type="component" value="Plasmid unnamed"/>
</dbReference>
<evidence type="ECO:0000313" key="4">
    <source>
        <dbReference type="Proteomes" id="UP001227386"/>
    </source>
</evidence>
<keyword evidence="4" id="KW-1185">Reference proteome</keyword>
<feature type="region of interest" description="Disordered" evidence="1">
    <location>
        <begin position="210"/>
        <end position="285"/>
    </location>
</feature>
<dbReference type="CDD" id="cd16892">
    <property type="entry name" value="LT_VirB1-like"/>
    <property type="match status" value="1"/>
</dbReference>
<dbReference type="InterPro" id="IPR023346">
    <property type="entry name" value="Lysozyme-like_dom_sf"/>
</dbReference>
<sequence length="285" mass="29789">MIGLEMIQQCAPNVAPTTIQHIITNESQGKPLALNVNIKKVPVLGDDGKQIVVTKPDGTREPQTRAVTFKLPMPIKSTQDAVTVAELAIEAGHTVDLGYMQVNSANLKKLGYTVAQMYDPCTNVTAGAEILTASYANATKLYGEGQDALSAALSAYNTGNFKGGFLNGYVAKYYPQAAQANVALAPQQAPAAAIVQDPYTADTTVFTMPRSQPDAQRQPEPQPADQQSESAGEQPADGKPEPAGEHAAEQPSDPKAQPAAEAKQPAETSPKPAAEPAPGLATGDA</sequence>
<dbReference type="Gene3D" id="1.10.530.10">
    <property type="match status" value="1"/>
</dbReference>
<dbReference type="RefSeq" id="WP_280944979.1">
    <property type="nucleotide sequence ID" value="NZ_CP123772.1"/>
</dbReference>
<name>A0ABY8PMD0_9PSED</name>
<evidence type="ECO:0000256" key="1">
    <source>
        <dbReference type="SAM" id="MobiDB-lite"/>
    </source>
</evidence>
<dbReference type="EMBL" id="CP123772">
    <property type="protein sequence ID" value="WGO96396.1"/>
    <property type="molecule type" value="Genomic_DNA"/>
</dbReference>